<dbReference type="EMBL" id="JBCITM010000032">
    <property type="protein sequence ID" value="MEN1762215.1"/>
    <property type="molecule type" value="Genomic_DNA"/>
</dbReference>
<evidence type="ECO:0000313" key="8">
    <source>
        <dbReference type="Proteomes" id="UP001407405"/>
    </source>
</evidence>
<evidence type="ECO:0000256" key="3">
    <source>
        <dbReference type="ARBA" id="ARBA00022989"/>
    </source>
</evidence>
<dbReference type="InterPro" id="IPR052706">
    <property type="entry name" value="Membrane-Transporter-like"/>
</dbReference>
<dbReference type="InterPro" id="IPR011547">
    <property type="entry name" value="SLC26A/SulP_dom"/>
</dbReference>
<dbReference type="RefSeq" id="WP_343187479.1">
    <property type="nucleotide sequence ID" value="NZ_JBCITM010000032.1"/>
</dbReference>
<protein>
    <submittedName>
        <fullName evidence="7">SulP family inorganic anion transporter</fullName>
    </submittedName>
</protein>
<name>A0ABU9VYH6_9CLOT</name>
<evidence type="ECO:0000256" key="2">
    <source>
        <dbReference type="ARBA" id="ARBA00022692"/>
    </source>
</evidence>
<keyword evidence="2 5" id="KW-0812">Transmembrane</keyword>
<gene>
    <name evidence="7" type="ORF">AAIG11_17125</name>
</gene>
<dbReference type="Proteomes" id="UP001407405">
    <property type="component" value="Unassembled WGS sequence"/>
</dbReference>
<reference evidence="7 8" key="1">
    <citation type="submission" date="2024-04" db="EMBL/GenBank/DDBJ databases">
        <title>Genome sequencing and metabolic network reconstruction of aminoacids and betaine degradation by Anoxynatronum sibiricum.</title>
        <authorList>
            <person name="Detkova E.N."/>
            <person name="Boltjanskaja Y.V."/>
            <person name="Mardanov A.V."/>
            <person name="Kevbrin V."/>
        </authorList>
    </citation>
    <scope>NUCLEOTIDE SEQUENCE [LARGE SCALE GENOMIC DNA]</scope>
    <source>
        <strain evidence="7 8">Z-7981</strain>
    </source>
</reference>
<keyword evidence="8" id="KW-1185">Reference proteome</keyword>
<evidence type="ECO:0000259" key="6">
    <source>
        <dbReference type="Pfam" id="PF00916"/>
    </source>
</evidence>
<feature type="transmembrane region" description="Helical" evidence="5">
    <location>
        <begin position="113"/>
        <end position="135"/>
    </location>
</feature>
<dbReference type="Pfam" id="PF00916">
    <property type="entry name" value="Sulfate_transp"/>
    <property type="match status" value="1"/>
</dbReference>
<feature type="domain" description="SLC26A/SulP transporter" evidence="6">
    <location>
        <begin position="8"/>
        <end position="160"/>
    </location>
</feature>
<dbReference type="PANTHER" id="PTHR43310">
    <property type="entry name" value="SULFATE TRANSPORTER YBAR-RELATED"/>
    <property type="match status" value="1"/>
</dbReference>
<comment type="caution">
    <text evidence="7">The sequence shown here is derived from an EMBL/GenBank/DDBJ whole genome shotgun (WGS) entry which is preliminary data.</text>
</comment>
<accession>A0ABU9VYH6</accession>
<organism evidence="7 8">
    <name type="scientific">Anoxynatronum sibiricum</name>
    <dbReference type="NCBI Taxonomy" id="210623"/>
    <lineage>
        <taxon>Bacteria</taxon>
        <taxon>Bacillati</taxon>
        <taxon>Bacillota</taxon>
        <taxon>Clostridia</taxon>
        <taxon>Eubacteriales</taxon>
        <taxon>Clostridiaceae</taxon>
        <taxon>Anoxynatronum</taxon>
    </lineage>
</organism>
<dbReference type="PANTHER" id="PTHR43310:SF1">
    <property type="entry name" value="SULFATE TRANSPORTER YBAR-RELATED"/>
    <property type="match status" value="1"/>
</dbReference>
<evidence type="ECO:0000256" key="5">
    <source>
        <dbReference type="SAM" id="Phobius"/>
    </source>
</evidence>
<comment type="subcellular location">
    <subcellularLocation>
        <location evidence="1">Membrane</location>
        <topology evidence="1">Multi-pass membrane protein</topology>
    </subcellularLocation>
</comment>
<feature type="transmembrane region" description="Helical" evidence="5">
    <location>
        <begin position="47"/>
        <end position="66"/>
    </location>
</feature>
<feature type="transmembrane region" description="Helical" evidence="5">
    <location>
        <begin position="147"/>
        <end position="165"/>
    </location>
</feature>
<keyword evidence="3 5" id="KW-1133">Transmembrane helix</keyword>
<keyword evidence="4 5" id="KW-0472">Membrane</keyword>
<evidence type="ECO:0000256" key="1">
    <source>
        <dbReference type="ARBA" id="ARBA00004141"/>
    </source>
</evidence>
<evidence type="ECO:0000256" key="4">
    <source>
        <dbReference type="ARBA" id="ARBA00023136"/>
    </source>
</evidence>
<evidence type="ECO:0000313" key="7">
    <source>
        <dbReference type="EMBL" id="MEN1762215.1"/>
    </source>
</evidence>
<sequence>METPPTVLSLILYHTCRPAKHKRRAPLNVISVVFAALIAQHGLEYLFAIVVLMGLIQISIGVLKLVKYARIIPYSVMLGFLNGLSIVMFLAQWAQFKVDEVVVNGVEMVTKMWLPPVALGIMIFFVIVTMAIIHFVPKYTNAIPSSLVAIIVMIIIAVLLGKMVIL</sequence>
<feature type="transmembrane region" description="Helical" evidence="5">
    <location>
        <begin position="71"/>
        <end position="93"/>
    </location>
</feature>
<proteinExistence type="predicted"/>